<keyword evidence="4" id="KW-1185">Reference proteome</keyword>
<feature type="compositionally biased region" description="Polar residues" evidence="1">
    <location>
        <begin position="44"/>
        <end position="54"/>
    </location>
</feature>
<feature type="region of interest" description="Disordered" evidence="1">
    <location>
        <begin position="1"/>
        <end position="54"/>
    </location>
</feature>
<dbReference type="InterPro" id="IPR013597">
    <property type="entry name" value="Mat_intron_G2"/>
</dbReference>
<gene>
    <name evidence="3" type="ORF">ABT317_33475</name>
</gene>
<sequence length="146" mass="15985">MVDAVRSGQEVHPGTVRASASLARRCPSAHAPPRTESPPCLAWSTKSPRSTTVPPQLIVEDVNAFLRGWGAYFRFGTRRSALRAIGATLCPTVPKRWAAARPRPGPAPTRANNHRRRHGETGHITPVESEANHYRVITKPQVTTNI</sequence>
<reference evidence="3 4" key="1">
    <citation type="submission" date="2024-06" db="EMBL/GenBank/DDBJ databases">
        <title>The Natural Products Discovery Center: Release of the First 8490 Sequenced Strains for Exploring Actinobacteria Biosynthetic Diversity.</title>
        <authorList>
            <person name="Kalkreuter E."/>
            <person name="Kautsar S.A."/>
            <person name="Yang D."/>
            <person name="Bader C.D."/>
            <person name="Teijaro C.N."/>
            <person name="Fluegel L."/>
            <person name="Davis C.M."/>
            <person name="Simpson J.R."/>
            <person name="Lauterbach L."/>
            <person name="Steele A.D."/>
            <person name="Gui C."/>
            <person name="Meng S."/>
            <person name="Li G."/>
            <person name="Viehrig K."/>
            <person name="Ye F."/>
            <person name="Su P."/>
            <person name="Kiefer A.F."/>
            <person name="Nichols A."/>
            <person name="Cepeda A.J."/>
            <person name="Yan W."/>
            <person name="Fan B."/>
            <person name="Jiang Y."/>
            <person name="Adhikari A."/>
            <person name="Zheng C.-J."/>
            <person name="Schuster L."/>
            <person name="Cowan T.M."/>
            <person name="Smanski M.J."/>
            <person name="Chevrette M.G."/>
            <person name="De Carvalho L.P.S."/>
            <person name="Shen B."/>
        </authorList>
    </citation>
    <scope>NUCLEOTIDE SEQUENCE [LARGE SCALE GENOMIC DNA]</scope>
    <source>
        <strain evidence="3 4">NPDC000634</strain>
    </source>
</reference>
<name>A0ABV1WC47_9ACTN</name>
<comment type="caution">
    <text evidence="3">The sequence shown here is derived from an EMBL/GenBank/DDBJ whole genome shotgun (WGS) entry which is preliminary data.</text>
</comment>
<evidence type="ECO:0000313" key="3">
    <source>
        <dbReference type="EMBL" id="MER6981750.1"/>
    </source>
</evidence>
<accession>A0ABV1WC47</accession>
<feature type="domain" description="Group II intron maturase-specific" evidence="2">
    <location>
        <begin position="49"/>
        <end position="85"/>
    </location>
</feature>
<dbReference type="Proteomes" id="UP001458415">
    <property type="component" value="Unassembled WGS sequence"/>
</dbReference>
<evidence type="ECO:0000256" key="1">
    <source>
        <dbReference type="SAM" id="MobiDB-lite"/>
    </source>
</evidence>
<dbReference type="RefSeq" id="WP_086728740.1">
    <property type="nucleotide sequence ID" value="NZ_MUBM01000264.1"/>
</dbReference>
<organism evidence="3 4">
    <name type="scientific">Streptomyces carpinensis</name>
    <dbReference type="NCBI Taxonomy" id="66369"/>
    <lineage>
        <taxon>Bacteria</taxon>
        <taxon>Bacillati</taxon>
        <taxon>Actinomycetota</taxon>
        <taxon>Actinomycetes</taxon>
        <taxon>Kitasatosporales</taxon>
        <taxon>Streptomycetaceae</taxon>
        <taxon>Streptomyces</taxon>
    </lineage>
</organism>
<dbReference type="EMBL" id="JBEPCU010000842">
    <property type="protein sequence ID" value="MER6981750.1"/>
    <property type="molecule type" value="Genomic_DNA"/>
</dbReference>
<evidence type="ECO:0000313" key="4">
    <source>
        <dbReference type="Proteomes" id="UP001458415"/>
    </source>
</evidence>
<feature type="region of interest" description="Disordered" evidence="1">
    <location>
        <begin position="98"/>
        <end position="119"/>
    </location>
</feature>
<proteinExistence type="predicted"/>
<protein>
    <submittedName>
        <fullName evidence="3">Group II intron maturase-specific domain-containing protein</fullName>
    </submittedName>
</protein>
<dbReference type="Pfam" id="PF08388">
    <property type="entry name" value="GIIM"/>
    <property type="match status" value="1"/>
</dbReference>
<evidence type="ECO:0000259" key="2">
    <source>
        <dbReference type="Pfam" id="PF08388"/>
    </source>
</evidence>